<evidence type="ECO:0000256" key="4">
    <source>
        <dbReference type="ARBA" id="ARBA00023139"/>
    </source>
</evidence>
<evidence type="ECO:0000256" key="7">
    <source>
        <dbReference type="SAM" id="MobiDB-lite"/>
    </source>
</evidence>
<reference evidence="8" key="1">
    <citation type="submission" date="2021-04" db="EMBL/GenBank/DDBJ databases">
        <title>Oceanospirillales bacteria with DddD are important DMSP degraders in coastal seawater.</title>
        <authorList>
            <person name="Liu J."/>
        </authorList>
    </citation>
    <scope>NUCLEOTIDE SEQUENCE</scope>
    <source>
        <strain evidence="8">D13-1</strain>
    </source>
</reference>
<dbReference type="InterPro" id="IPR032831">
    <property type="entry name" value="LptM_cons"/>
</dbReference>
<evidence type="ECO:0000256" key="5">
    <source>
        <dbReference type="ARBA" id="ARBA00023237"/>
    </source>
</evidence>
<keyword evidence="9" id="KW-1185">Reference proteome</keyword>
<sequence length="49" mass="5276">MKRWNWMLFVTFALLSGCGQKGPLYMPDQADPAAPAAQTSAEPPAPAQN</sequence>
<feature type="region of interest" description="Disordered" evidence="7">
    <location>
        <begin position="24"/>
        <end position="49"/>
    </location>
</feature>
<keyword evidence="6 8" id="KW-0449">Lipoprotein</keyword>
<keyword evidence="4" id="KW-0564">Palmitate</keyword>
<feature type="compositionally biased region" description="Low complexity" evidence="7">
    <location>
        <begin position="27"/>
        <end position="42"/>
    </location>
</feature>
<keyword evidence="5" id="KW-0998">Cell outer membrane</keyword>
<dbReference type="PROSITE" id="PS51257">
    <property type="entry name" value="PROKAR_LIPOPROTEIN"/>
    <property type="match status" value="1"/>
</dbReference>
<dbReference type="Pfam" id="PF13627">
    <property type="entry name" value="LptM_cons"/>
    <property type="match status" value="1"/>
</dbReference>
<evidence type="ECO:0000256" key="2">
    <source>
        <dbReference type="ARBA" id="ARBA00022729"/>
    </source>
</evidence>
<proteinExistence type="predicted"/>
<evidence type="ECO:0000313" key="8">
    <source>
        <dbReference type="EMBL" id="UTW10578.1"/>
    </source>
</evidence>
<gene>
    <name evidence="8" type="ORF">KDW95_14910</name>
</gene>
<protein>
    <submittedName>
        <fullName evidence="8">Lipoprotein</fullName>
    </submittedName>
</protein>
<keyword evidence="3" id="KW-0472">Membrane</keyword>
<organism evidence="8 9">
    <name type="scientific">Marinobacterium rhizophilum</name>
    <dbReference type="NCBI Taxonomy" id="420402"/>
    <lineage>
        <taxon>Bacteria</taxon>
        <taxon>Pseudomonadati</taxon>
        <taxon>Pseudomonadota</taxon>
        <taxon>Gammaproteobacteria</taxon>
        <taxon>Oceanospirillales</taxon>
        <taxon>Oceanospirillaceae</taxon>
        <taxon>Marinobacterium</taxon>
    </lineage>
</organism>
<keyword evidence="2" id="KW-0732">Signal</keyword>
<accession>A0ABY5HG48</accession>
<evidence type="ECO:0000256" key="6">
    <source>
        <dbReference type="ARBA" id="ARBA00023288"/>
    </source>
</evidence>
<evidence type="ECO:0000256" key="1">
    <source>
        <dbReference type="ARBA" id="ARBA00004459"/>
    </source>
</evidence>
<comment type="subcellular location">
    <subcellularLocation>
        <location evidence="1">Cell outer membrane</location>
        <topology evidence="1">Lipid-anchor</topology>
    </subcellularLocation>
</comment>
<name>A0ABY5HG48_9GAMM</name>
<dbReference type="EMBL" id="CP073347">
    <property type="protein sequence ID" value="UTW10578.1"/>
    <property type="molecule type" value="Genomic_DNA"/>
</dbReference>
<dbReference type="Proteomes" id="UP001058461">
    <property type="component" value="Chromosome"/>
</dbReference>
<dbReference type="NCBIfam" id="NF047847">
    <property type="entry name" value="SS_mature_LptM"/>
    <property type="match status" value="1"/>
</dbReference>
<evidence type="ECO:0000313" key="9">
    <source>
        <dbReference type="Proteomes" id="UP001058461"/>
    </source>
</evidence>
<evidence type="ECO:0000256" key="3">
    <source>
        <dbReference type="ARBA" id="ARBA00023136"/>
    </source>
</evidence>